<dbReference type="Pfam" id="PF03706">
    <property type="entry name" value="LPG_synthase_TM"/>
    <property type="match status" value="1"/>
</dbReference>
<evidence type="ECO:0000313" key="8">
    <source>
        <dbReference type="Proteomes" id="UP000236752"/>
    </source>
</evidence>
<feature type="transmembrane region" description="Helical" evidence="6">
    <location>
        <begin position="283"/>
        <end position="305"/>
    </location>
</feature>
<keyword evidence="3 6" id="KW-0812">Transmembrane</keyword>
<feature type="transmembrane region" description="Helical" evidence="6">
    <location>
        <begin position="134"/>
        <end position="155"/>
    </location>
</feature>
<dbReference type="EMBL" id="FNUZ01000007">
    <property type="protein sequence ID" value="SEG60922.1"/>
    <property type="molecule type" value="Genomic_DNA"/>
</dbReference>
<feature type="transmembrane region" description="Helical" evidence="6">
    <location>
        <begin position="211"/>
        <end position="232"/>
    </location>
</feature>
<keyword evidence="5 6" id="KW-0472">Membrane</keyword>
<comment type="subcellular location">
    <subcellularLocation>
        <location evidence="1">Cell membrane</location>
        <topology evidence="1">Multi-pass membrane protein</topology>
    </subcellularLocation>
</comment>
<sequence length="309" mass="33301">MAWLPRLTRAQMRIVQLAVSFGLLFILFHAVDGAEAMRILRRADLGLLALAWLIMGLQTVLSAVRWKLIAFKLGQRFTWKTAVSEYYLSQFINQSLPGGMIGDAGRAYRARHHAGLVKAGQAVFFERAAQQAGIFFFFLAAFIITTILPGGLSWPLWLNSIVTPAVLISLGLPVVFWLGWQLPGPQKRALDSMWQAVIASMLKGKALPVQVVLSLLTALCNIGAFYLCALATGTELPMAATFGLVPLILFMMLVPVTVSGWGVREGVAAALFPITGATASAGLAASIAFGLVFLAAVLPGVIAILKRKH</sequence>
<name>A0A1H6BJW2_9RHOB</name>
<evidence type="ECO:0000256" key="1">
    <source>
        <dbReference type="ARBA" id="ARBA00004651"/>
    </source>
</evidence>
<evidence type="ECO:0008006" key="9">
    <source>
        <dbReference type="Google" id="ProtNLM"/>
    </source>
</evidence>
<gene>
    <name evidence="7" type="ORF">SAMN04488045_3605</name>
</gene>
<dbReference type="PANTHER" id="PTHR40277">
    <property type="entry name" value="BLL5419 PROTEIN"/>
    <property type="match status" value="1"/>
</dbReference>
<feature type="transmembrane region" description="Helical" evidence="6">
    <location>
        <begin position="161"/>
        <end position="180"/>
    </location>
</feature>
<dbReference type="GO" id="GO:0005886">
    <property type="term" value="C:plasma membrane"/>
    <property type="evidence" value="ECO:0007669"/>
    <property type="project" value="UniProtKB-SubCell"/>
</dbReference>
<evidence type="ECO:0000256" key="5">
    <source>
        <dbReference type="ARBA" id="ARBA00023136"/>
    </source>
</evidence>
<reference evidence="7 8" key="1">
    <citation type="submission" date="2016-10" db="EMBL/GenBank/DDBJ databases">
        <authorList>
            <person name="de Groot N.N."/>
        </authorList>
    </citation>
    <scope>NUCLEOTIDE SEQUENCE [LARGE SCALE GENOMIC DNA]</scope>
    <source>
        <strain evidence="7 8">DSM 26915</strain>
    </source>
</reference>
<evidence type="ECO:0000256" key="3">
    <source>
        <dbReference type="ARBA" id="ARBA00022692"/>
    </source>
</evidence>
<keyword evidence="4 6" id="KW-1133">Transmembrane helix</keyword>
<feature type="transmembrane region" description="Helical" evidence="6">
    <location>
        <begin position="49"/>
        <end position="68"/>
    </location>
</feature>
<dbReference type="InterPro" id="IPR022791">
    <property type="entry name" value="L-PG_synthase/AglD"/>
</dbReference>
<evidence type="ECO:0000313" key="7">
    <source>
        <dbReference type="EMBL" id="SEG60922.1"/>
    </source>
</evidence>
<accession>A0A1H6BJW2</accession>
<proteinExistence type="predicted"/>
<organism evidence="7 8">
    <name type="scientific">Thalassococcus halodurans</name>
    <dbReference type="NCBI Taxonomy" id="373675"/>
    <lineage>
        <taxon>Bacteria</taxon>
        <taxon>Pseudomonadati</taxon>
        <taxon>Pseudomonadota</taxon>
        <taxon>Alphaproteobacteria</taxon>
        <taxon>Rhodobacterales</taxon>
        <taxon>Roseobacteraceae</taxon>
        <taxon>Thalassococcus</taxon>
    </lineage>
</organism>
<dbReference type="Proteomes" id="UP000236752">
    <property type="component" value="Unassembled WGS sequence"/>
</dbReference>
<evidence type="ECO:0000256" key="4">
    <source>
        <dbReference type="ARBA" id="ARBA00022989"/>
    </source>
</evidence>
<keyword evidence="2" id="KW-1003">Cell membrane</keyword>
<protein>
    <recommendedName>
        <fullName evidence="9">Lysylphosphatidylglycerol synthase TM region</fullName>
    </recommendedName>
</protein>
<evidence type="ECO:0000256" key="2">
    <source>
        <dbReference type="ARBA" id="ARBA00022475"/>
    </source>
</evidence>
<feature type="transmembrane region" description="Helical" evidence="6">
    <location>
        <begin position="238"/>
        <end position="263"/>
    </location>
</feature>
<keyword evidence="8" id="KW-1185">Reference proteome</keyword>
<dbReference type="PANTHER" id="PTHR40277:SF1">
    <property type="entry name" value="BLL5419 PROTEIN"/>
    <property type="match status" value="1"/>
</dbReference>
<dbReference type="AlphaFoldDB" id="A0A1H6BJW2"/>
<evidence type="ECO:0000256" key="6">
    <source>
        <dbReference type="SAM" id="Phobius"/>
    </source>
</evidence>